<proteinExistence type="predicted"/>
<name>A0A7S3LF61_9STRA</name>
<evidence type="ECO:0000313" key="1">
    <source>
        <dbReference type="EMBL" id="CAE0421846.1"/>
    </source>
</evidence>
<organism evidence="1">
    <name type="scientific">Amphora coffeiformis</name>
    <dbReference type="NCBI Taxonomy" id="265554"/>
    <lineage>
        <taxon>Eukaryota</taxon>
        <taxon>Sar</taxon>
        <taxon>Stramenopiles</taxon>
        <taxon>Ochrophyta</taxon>
        <taxon>Bacillariophyta</taxon>
        <taxon>Bacillariophyceae</taxon>
        <taxon>Bacillariophycidae</taxon>
        <taxon>Thalassiophysales</taxon>
        <taxon>Catenulaceae</taxon>
        <taxon>Amphora</taxon>
    </lineage>
</organism>
<dbReference type="EMBL" id="HBIM01024883">
    <property type="protein sequence ID" value="CAE0421846.1"/>
    <property type="molecule type" value="Transcribed_RNA"/>
</dbReference>
<accession>A0A7S3LF61</accession>
<evidence type="ECO:0008006" key="2">
    <source>
        <dbReference type="Google" id="ProtNLM"/>
    </source>
</evidence>
<dbReference type="InterPro" id="IPR011050">
    <property type="entry name" value="Pectin_lyase_fold/virulence"/>
</dbReference>
<dbReference type="InterPro" id="IPR012334">
    <property type="entry name" value="Pectin_lyas_fold"/>
</dbReference>
<protein>
    <recommendedName>
        <fullName evidence="2">Pectate lyase superfamily protein domain-containing protein</fullName>
    </recommendedName>
</protein>
<reference evidence="1" key="1">
    <citation type="submission" date="2021-01" db="EMBL/GenBank/DDBJ databases">
        <authorList>
            <person name="Corre E."/>
            <person name="Pelletier E."/>
            <person name="Niang G."/>
            <person name="Scheremetjew M."/>
            <person name="Finn R."/>
            <person name="Kale V."/>
            <person name="Holt S."/>
            <person name="Cochrane G."/>
            <person name="Meng A."/>
            <person name="Brown T."/>
            <person name="Cohen L."/>
        </authorList>
    </citation>
    <scope>NUCLEOTIDE SEQUENCE</scope>
    <source>
        <strain evidence="1">CCMP127</strain>
    </source>
</reference>
<dbReference type="SUPFAM" id="SSF51126">
    <property type="entry name" value="Pectin lyase-like"/>
    <property type="match status" value="1"/>
</dbReference>
<dbReference type="Gene3D" id="2.160.20.10">
    <property type="entry name" value="Single-stranded right-handed beta-helix, Pectin lyase-like"/>
    <property type="match status" value="1"/>
</dbReference>
<dbReference type="AlphaFoldDB" id="A0A7S3LF61"/>
<gene>
    <name evidence="1" type="ORF">ACOF00016_LOCUS18465</name>
</gene>
<sequence>MSPKNDTEPLVTVDSNGQLIYGRTKHGERMLDFSHCGYMGGGVALPDAVVKITLEPLSAPQDEDHDDTERIQAAIDSLGMDKVTSDKDISAILLRAGTYRIQGQLKMEKSGVVLRGQGEETILVCSGTGQRSLICMSGGAPGPVYKNDGQFKIQDEKVPLGETLIHVKHNGTIQVGDRVYVQRNTNNKWIKRLGMDHLEDDPKAGANNWKPETYVQKYERTVIATDEESITIHVGVPCTIQENFGGGEIIRVKPDRRMSHCGVEYMDIVSDYNGEEDEDHGWKAVDMNCIRDSWVRNVSAYHFGYSCVSIDEKAIRITVQDCKYLEPISKIRGGRRYSFNLCGQQCLIQRCYTSHGRHDYVNGSQVRGPNVFLDCVAVDHHADCGPHHRWSVSTLFDNIKCPVLNVRNRGTSGTGHGWAGANMVLWNCTTQKIICEYPPAANNFCIGCKADEFAGDGHFESQGECVVPRSLYLAQLKERLGMDAVKSVANEEQFEFLG</sequence>